<dbReference type="EMBL" id="JARJCW010000037">
    <property type="protein sequence ID" value="KAJ7207172.1"/>
    <property type="molecule type" value="Genomic_DNA"/>
</dbReference>
<name>A0AAD6VCA6_9AGAR</name>
<reference evidence="2" key="1">
    <citation type="submission" date="2023-03" db="EMBL/GenBank/DDBJ databases">
        <title>Massive genome expansion in bonnet fungi (Mycena s.s.) driven by repeated elements and novel gene families across ecological guilds.</title>
        <authorList>
            <consortium name="Lawrence Berkeley National Laboratory"/>
            <person name="Harder C.B."/>
            <person name="Miyauchi S."/>
            <person name="Viragh M."/>
            <person name="Kuo A."/>
            <person name="Thoen E."/>
            <person name="Andreopoulos B."/>
            <person name="Lu D."/>
            <person name="Skrede I."/>
            <person name="Drula E."/>
            <person name="Henrissat B."/>
            <person name="Morin E."/>
            <person name="Kohler A."/>
            <person name="Barry K."/>
            <person name="LaButti K."/>
            <person name="Morin E."/>
            <person name="Salamov A."/>
            <person name="Lipzen A."/>
            <person name="Mereny Z."/>
            <person name="Hegedus B."/>
            <person name="Baldrian P."/>
            <person name="Stursova M."/>
            <person name="Weitz H."/>
            <person name="Taylor A."/>
            <person name="Grigoriev I.V."/>
            <person name="Nagy L.G."/>
            <person name="Martin F."/>
            <person name="Kauserud H."/>
        </authorList>
    </citation>
    <scope>NUCLEOTIDE SEQUENCE</scope>
    <source>
        <strain evidence="2">9144</strain>
    </source>
</reference>
<comment type="caution">
    <text evidence="2">The sequence shown here is derived from an EMBL/GenBank/DDBJ whole genome shotgun (WGS) entry which is preliminary data.</text>
</comment>
<dbReference type="Proteomes" id="UP001219525">
    <property type="component" value="Unassembled WGS sequence"/>
</dbReference>
<gene>
    <name evidence="2" type="ORF">GGX14DRAFT_636563</name>
</gene>
<dbReference type="AlphaFoldDB" id="A0AAD6VCA6"/>
<evidence type="ECO:0000313" key="3">
    <source>
        <dbReference type="Proteomes" id="UP001219525"/>
    </source>
</evidence>
<evidence type="ECO:0000313" key="2">
    <source>
        <dbReference type="EMBL" id="KAJ7207172.1"/>
    </source>
</evidence>
<organism evidence="2 3">
    <name type="scientific">Mycena pura</name>
    <dbReference type="NCBI Taxonomy" id="153505"/>
    <lineage>
        <taxon>Eukaryota</taxon>
        <taxon>Fungi</taxon>
        <taxon>Dikarya</taxon>
        <taxon>Basidiomycota</taxon>
        <taxon>Agaricomycotina</taxon>
        <taxon>Agaricomycetes</taxon>
        <taxon>Agaricomycetidae</taxon>
        <taxon>Agaricales</taxon>
        <taxon>Marasmiineae</taxon>
        <taxon>Mycenaceae</taxon>
        <taxon>Mycena</taxon>
    </lineage>
</organism>
<sequence length="361" mass="39587">MLLPTILDFAQHLPGVFSPRARKPRSGCRAYKPLPLVSRVQKYRRQEQVGGVQAHPSDLSSCASDRSSSTDSTSTTATAELALPPPAPASRFEPQPQPGEEIDALSTAFFRVELTKMRLRAHCHRPLAPAQDLFGHPHVRRRLEQQSTRDAACFSTFGIARAIHLKAGVGAAAPGCASPAPAPPVLAAPAPCLPRTRSRSSAAVQAWRARQRAAETEQADRAAYARARKHERSPAHARWHAYKKRWVAALDPLAAPLTFTDVPWPVAHVPHSGADITPVEVHRFVLCAEALEGVPRAAVQWLRAEIARWRAERVAAQVLPRVVEDQREAVARAAEHVLDILLAALEDIVEYRGSEWARPAR</sequence>
<protein>
    <submittedName>
        <fullName evidence="2">Uncharacterized protein</fullName>
    </submittedName>
</protein>
<accession>A0AAD6VCA6</accession>
<proteinExistence type="predicted"/>
<feature type="region of interest" description="Disordered" evidence="1">
    <location>
        <begin position="47"/>
        <end position="99"/>
    </location>
</feature>
<evidence type="ECO:0000256" key="1">
    <source>
        <dbReference type="SAM" id="MobiDB-lite"/>
    </source>
</evidence>
<feature type="compositionally biased region" description="Low complexity" evidence="1">
    <location>
        <begin position="56"/>
        <end position="82"/>
    </location>
</feature>
<keyword evidence="3" id="KW-1185">Reference proteome</keyword>